<organism evidence="1 2">
    <name type="scientific">Neophaeococcomyces mojaviensis</name>
    <dbReference type="NCBI Taxonomy" id="3383035"/>
    <lineage>
        <taxon>Eukaryota</taxon>
        <taxon>Fungi</taxon>
        <taxon>Dikarya</taxon>
        <taxon>Ascomycota</taxon>
        <taxon>Pezizomycotina</taxon>
        <taxon>Eurotiomycetes</taxon>
        <taxon>Chaetothyriomycetidae</taxon>
        <taxon>Chaetothyriales</taxon>
        <taxon>Chaetothyriales incertae sedis</taxon>
        <taxon>Neophaeococcomyces</taxon>
    </lineage>
</organism>
<comment type="caution">
    <text evidence="1">The sequence shown here is derived from an EMBL/GenBank/DDBJ whole genome shotgun (WGS) entry which is preliminary data.</text>
</comment>
<dbReference type="Proteomes" id="UP001172386">
    <property type="component" value="Unassembled WGS sequence"/>
</dbReference>
<evidence type="ECO:0000313" key="1">
    <source>
        <dbReference type="EMBL" id="KAJ9654465.1"/>
    </source>
</evidence>
<name>A0ACC3A2S1_9EURO</name>
<gene>
    <name evidence="1" type="ORF">H2198_006474</name>
</gene>
<reference evidence="1" key="1">
    <citation type="submission" date="2022-10" db="EMBL/GenBank/DDBJ databases">
        <title>Culturing micro-colonial fungi from biological soil crusts in the Mojave desert and describing Neophaeococcomyces mojavensis, and introducing the new genera and species Taxawa tesnikishii.</title>
        <authorList>
            <person name="Kurbessoian T."/>
            <person name="Stajich J.E."/>
        </authorList>
    </citation>
    <scope>NUCLEOTIDE SEQUENCE</scope>
    <source>
        <strain evidence="1">JES_112</strain>
    </source>
</reference>
<evidence type="ECO:0000313" key="2">
    <source>
        <dbReference type="Proteomes" id="UP001172386"/>
    </source>
</evidence>
<accession>A0ACC3A2S1</accession>
<keyword evidence="2" id="KW-1185">Reference proteome</keyword>
<dbReference type="EMBL" id="JAPDRQ010000120">
    <property type="protein sequence ID" value="KAJ9654465.1"/>
    <property type="molecule type" value="Genomic_DNA"/>
</dbReference>
<proteinExistence type="predicted"/>
<protein>
    <submittedName>
        <fullName evidence="1">Uncharacterized protein</fullName>
    </submittedName>
</protein>
<sequence>MYPEPDPQADLQADADVDSTYAESEITDTESLRSWILAYRIENNRTYHVYGQHDYWGANDAEALEHMEIGHALFTKTFGGQLFLAPTDANPLNILDIGTGTGSWAMDVADQFPSAIVIGTDLSPSQPSWVPPNCKFQIDDCEADFCWQENKFDYIHIRGLHGTIRDWPRLYQQCLRVLRPGGYIEQAEYSATFTSEDGTIPPDGGIAAWNKVGIECHQKLGTELQVLETMASKMRSAGFESVTETSFKWPIGRWPKNPALKDLGTLAYHFVDTGAENWTLRLLTSVLGWAPEEVYLLCANLRKDLRTKKIHAIQQMRVVYARKPQL</sequence>